<comment type="caution">
    <text evidence="1">The sequence shown here is derived from an EMBL/GenBank/DDBJ whole genome shotgun (WGS) entry which is preliminary data.</text>
</comment>
<evidence type="ECO:0000313" key="2">
    <source>
        <dbReference type="Proteomes" id="UP000005283"/>
    </source>
</evidence>
<dbReference type="AlphaFoldDB" id="D1W2P8"/>
<reference evidence="1 2" key="1">
    <citation type="submission" date="2009-12" db="EMBL/GenBank/DDBJ databases">
        <title>Genome Sequence of Prevotella buccalis ATCC 35310.</title>
        <authorList>
            <person name="Durkin A.S."/>
            <person name="Madupu R."/>
            <person name="Torralba M."/>
            <person name="Methe B."/>
            <person name="Sutton G."/>
            <person name="Strausberg R.L."/>
            <person name="Nelson K.E."/>
        </authorList>
    </citation>
    <scope>NUCLEOTIDE SEQUENCE [LARGE SCALE GENOMIC DNA]</scope>
    <source>
        <strain evidence="1 2">ATCC 35310</strain>
    </source>
</reference>
<dbReference type="EMBL" id="ADEG01000009">
    <property type="protein sequence ID" value="EFA93192.1"/>
    <property type="molecule type" value="Genomic_DNA"/>
</dbReference>
<sequence>MRLGISGWFAQLSKSGSGHSPLPVWEIFVLLNNSWSK</sequence>
<dbReference type="STRING" id="679190.HMPREF0650_0152"/>
<dbReference type="Proteomes" id="UP000005283">
    <property type="component" value="Unassembled WGS sequence"/>
</dbReference>
<protein>
    <submittedName>
        <fullName evidence="1">Uncharacterized protein</fullName>
    </submittedName>
</protein>
<proteinExistence type="predicted"/>
<keyword evidence="2" id="KW-1185">Reference proteome</keyword>
<gene>
    <name evidence="1" type="ORF">HMPREF0650_0152</name>
</gene>
<organism evidence="1 2">
    <name type="scientific">Hoylesella buccalis ATCC 35310</name>
    <dbReference type="NCBI Taxonomy" id="679190"/>
    <lineage>
        <taxon>Bacteria</taxon>
        <taxon>Pseudomonadati</taxon>
        <taxon>Bacteroidota</taxon>
        <taxon>Bacteroidia</taxon>
        <taxon>Bacteroidales</taxon>
        <taxon>Prevotellaceae</taxon>
        <taxon>Hoylesella</taxon>
    </lineage>
</organism>
<accession>D1W2P8</accession>
<name>D1W2P8_9BACT</name>
<evidence type="ECO:0000313" key="1">
    <source>
        <dbReference type="EMBL" id="EFA93192.1"/>
    </source>
</evidence>